<gene>
    <name evidence="3" type="ORF">NE863_20555</name>
</gene>
<protein>
    <recommendedName>
        <fullName evidence="5">DUF945 domain-containing protein</fullName>
    </recommendedName>
</protein>
<geneLocation type="plasmid" evidence="3 4">
    <name>pA</name>
</geneLocation>
<dbReference type="Proteomes" id="UP001055460">
    <property type="component" value="Plasmid pA"/>
</dbReference>
<evidence type="ECO:0008006" key="5">
    <source>
        <dbReference type="Google" id="ProtNLM"/>
    </source>
</evidence>
<dbReference type="AlphaFoldDB" id="A0A9Q8YCU6"/>
<evidence type="ECO:0000313" key="3">
    <source>
        <dbReference type="EMBL" id="USJ26358.1"/>
    </source>
</evidence>
<proteinExistence type="predicted"/>
<feature type="compositionally biased region" description="Acidic residues" evidence="1">
    <location>
        <begin position="439"/>
        <end position="451"/>
    </location>
</feature>
<feature type="region of interest" description="Disordered" evidence="1">
    <location>
        <begin position="426"/>
        <end position="510"/>
    </location>
</feature>
<evidence type="ECO:0000313" key="4">
    <source>
        <dbReference type="Proteomes" id="UP001055460"/>
    </source>
</evidence>
<accession>A0A9Q8YCU6</accession>
<dbReference type="RefSeq" id="WP_252160797.1">
    <property type="nucleotide sequence ID" value="NZ_CP098808.1"/>
</dbReference>
<keyword evidence="2" id="KW-0472">Membrane</keyword>
<feature type="transmembrane region" description="Helical" evidence="2">
    <location>
        <begin position="15"/>
        <end position="37"/>
    </location>
</feature>
<dbReference type="EMBL" id="CP098808">
    <property type="protein sequence ID" value="USJ26358.1"/>
    <property type="molecule type" value="Genomic_DNA"/>
</dbReference>
<keyword evidence="2" id="KW-0812">Transmembrane</keyword>
<evidence type="ECO:0000256" key="2">
    <source>
        <dbReference type="SAM" id="Phobius"/>
    </source>
</evidence>
<evidence type="ECO:0000256" key="1">
    <source>
        <dbReference type="SAM" id="MobiDB-lite"/>
    </source>
</evidence>
<name>A0A9Q8YCU6_ENSAD</name>
<sequence length="762" mass="81108">MAETEIGAGKGRRKALWAAVAVIAIAAAGVVGGKFMLEKAVGTFIAERGGKAGSVEADFFGRIHLRDVTLPFADGVSARIAAIDGRPKIFSLSGKLDVKGLELDLKAAKLSVPAATLEDPDFFAAGLTASGEKADLLKRIERFAAKQVSAPEVTIVQNVASSEQKTVYKDVRLEDIASGRVARYSASGATFAFAMDIPDGEGATKREKMDGTMGAVTGESFDVAYMARIYTQKAGPEDKEPKLLYGPISVKNLAFSDSKSRFGYDEVRSSGLSVRMPTEPLLETLEQLQAVSDPQALPPAERQAFFKRILSLVDMLAKGDMELLGLKMEVPEQESAEGKLVKLAVDKMAFQLNGRSFDGTMNGVTAGEGTDYFKFAEASINGFSWAPTMEALTKLAGLKEEEFETFPYTTLMPEFGTIRIAGLDVDMPGSDPATVTDSETAEDESATETEVDPSISAEQAPEAEQVPDETTNGEAASDAAVPGDAAEEPMAEAPAEPSADEATDGEAASGAEIAGEVPEDPMAEAPVEQSAVPSVPERVRFTLDTYEIALTKPRNGIPTDVRVSYRDLSVPIPADTQEEGFKTLRKIGLDKLVFSSNVELSWDEPNENFVIKQISLDGKDMGSLSFSGVMGGASEDFFSGDLNAAQIAMFGLTAREVTLKLEDKGIMAKGIKLYAEDNHMTEDSVRGLLVLMTSAGVQHFAATQPKLQDAATAFTQFISKPGTFTLKVKAKDEAGVGALELMGAAENPALLLEQVDIEAKAQ</sequence>
<keyword evidence="2" id="KW-1133">Transmembrane helix</keyword>
<feature type="compositionally biased region" description="Low complexity" evidence="1">
    <location>
        <begin position="475"/>
        <end position="484"/>
    </location>
</feature>
<organism evidence="3 4">
    <name type="scientific">Ensifer adhaerens</name>
    <name type="common">Sinorhizobium morelense</name>
    <dbReference type="NCBI Taxonomy" id="106592"/>
    <lineage>
        <taxon>Bacteria</taxon>
        <taxon>Pseudomonadati</taxon>
        <taxon>Pseudomonadota</taxon>
        <taxon>Alphaproteobacteria</taxon>
        <taxon>Hyphomicrobiales</taxon>
        <taxon>Rhizobiaceae</taxon>
        <taxon>Sinorhizobium/Ensifer group</taxon>
        <taxon>Ensifer</taxon>
    </lineage>
</organism>
<keyword evidence="3" id="KW-0614">Plasmid</keyword>
<reference evidence="3" key="1">
    <citation type="submission" date="2022-06" db="EMBL/GenBank/DDBJ databases">
        <title>Physiological and biochemical characterization and genomic elucidation of a strain of the genus Ensifer adhaerens M8 that combines arsenic oxidation and chromium reduction.</title>
        <authorList>
            <person name="Li X."/>
            <person name="Yu c."/>
        </authorList>
    </citation>
    <scope>NUCLEOTIDE SEQUENCE</scope>
    <source>
        <strain evidence="3">M8</strain>
        <plasmid evidence="3">pA</plasmid>
    </source>
</reference>